<dbReference type="InterPro" id="IPR050109">
    <property type="entry name" value="HTH-type_TetR-like_transc_reg"/>
</dbReference>
<dbReference type="InterPro" id="IPR036271">
    <property type="entry name" value="Tet_transcr_reg_TetR-rel_C_sf"/>
</dbReference>
<dbReference type="EMBL" id="JBAKAZ010000003">
    <property type="protein sequence ID" value="MEL0628197.1"/>
    <property type="molecule type" value="Genomic_DNA"/>
</dbReference>
<name>A0ABU9GLJ6_9GAMM</name>
<protein>
    <submittedName>
        <fullName evidence="4">TetR/AcrR family transcriptional regulator</fullName>
    </submittedName>
</protein>
<evidence type="ECO:0000256" key="2">
    <source>
        <dbReference type="PROSITE-ProRule" id="PRU00335"/>
    </source>
</evidence>
<feature type="domain" description="HTH tetR-type" evidence="3">
    <location>
        <begin position="18"/>
        <end position="78"/>
    </location>
</feature>
<dbReference type="RefSeq" id="WP_341596147.1">
    <property type="nucleotide sequence ID" value="NZ_JBAKAZ010000003.1"/>
</dbReference>
<dbReference type="Gene3D" id="1.10.10.60">
    <property type="entry name" value="Homeodomain-like"/>
    <property type="match status" value="1"/>
</dbReference>
<dbReference type="Pfam" id="PF00440">
    <property type="entry name" value="TetR_N"/>
    <property type="match status" value="1"/>
</dbReference>
<evidence type="ECO:0000259" key="3">
    <source>
        <dbReference type="PROSITE" id="PS50977"/>
    </source>
</evidence>
<organism evidence="4 5">
    <name type="scientific">Psychromonas aquatilis</name>
    <dbReference type="NCBI Taxonomy" id="2005072"/>
    <lineage>
        <taxon>Bacteria</taxon>
        <taxon>Pseudomonadati</taxon>
        <taxon>Pseudomonadota</taxon>
        <taxon>Gammaproteobacteria</taxon>
        <taxon>Alteromonadales</taxon>
        <taxon>Psychromonadaceae</taxon>
        <taxon>Psychromonas</taxon>
    </lineage>
</organism>
<dbReference type="SUPFAM" id="SSF48498">
    <property type="entry name" value="Tetracyclin repressor-like, C-terminal domain"/>
    <property type="match status" value="1"/>
</dbReference>
<dbReference type="InterPro" id="IPR001647">
    <property type="entry name" value="HTH_TetR"/>
</dbReference>
<dbReference type="InterPro" id="IPR013573">
    <property type="entry name" value="Tscrpt_reg_YcdC_C"/>
</dbReference>
<gene>
    <name evidence="4" type="ORF">V6256_01135</name>
</gene>
<dbReference type="Gene3D" id="1.10.357.10">
    <property type="entry name" value="Tetracycline Repressor, domain 2"/>
    <property type="match status" value="1"/>
</dbReference>
<keyword evidence="5" id="KW-1185">Reference proteome</keyword>
<dbReference type="SUPFAM" id="SSF46689">
    <property type="entry name" value="Homeodomain-like"/>
    <property type="match status" value="1"/>
</dbReference>
<dbReference type="PANTHER" id="PTHR30328:SF54">
    <property type="entry name" value="HTH-TYPE TRANSCRIPTIONAL REPRESSOR SCO4008"/>
    <property type="match status" value="1"/>
</dbReference>
<sequence length="214" mass="24372">MNNTAEKKTDNKITKARKGNLQQILSAAEDIFAKNGYKGTTVSSIANAVGLPKANVLYYFKSKEKLYQEVMNQLLSLWMQHMNEITADSHPKDALPKYIKNKIKQSQNHPNASRIFAAEVLHGAHFLRTSLQQELKDQFQQTCQVFQAWIDKKWIDPIHPEHLLFMLWSSTQAYADHGLQISILMDKEELTETDFEHGITAVTQVILKGCGVKT</sequence>
<dbReference type="Pfam" id="PF08362">
    <property type="entry name" value="TetR_C_3"/>
    <property type="match status" value="1"/>
</dbReference>
<feature type="DNA-binding region" description="H-T-H motif" evidence="2">
    <location>
        <begin position="41"/>
        <end position="60"/>
    </location>
</feature>
<proteinExistence type="predicted"/>
<reference evidence="4 5" key="1">
    <citation type="submission" date="2024-02" db="EMBL/GenBank/DDBJ databases">
        <title>Bacteria isolated from the canopy kelp, Nereocystis luetkeana.</title>
        <authorList>
            <person name="Pfister C.A."/>
            <person name="Younker I.T."/>
            <person name="Light S.H."/>
        </authorList>
    </citation>
    <scope>NUCLEOTIDE SEQUENCE [LARGE SCALE GENOMIC DNA]</scope>
    <source>
        <strain evidence="4 5">TI.1.05</strain>
    </source>
</reference>
<dbReference type="PRINTS" id="PR00455">
    <property type="entry name" value="HTHTETR"/>
</dbReference>
<keyword evidence="1 2" id="KW-0238">DNA-binding</keyword>
<dbReference type="PROSITE" id="PS50977">
    <property type="entry name" value="HTH_TETR_2"/>
    <property type="match status" value="1"/>
</dbReference>
<dbReference type="PANTHER" id="PTHR30328">
    <property type="entry name" value="TRANSCRIPTIONAL REPRESSOR"/>
    <property type="match status" value="1"/>
</dbReference>
<evidence type="ECO:0000313" key="4">
    <source>
        <dbReference type="EMBL" id="MEL0628197.1"/>
    </source>
</evidence>
<dbReference type="Proteomes" id="UP001369082">
    <property type="component" value="Unassembled WGS sequence"/>
</dbReference>
<evidence type="ECO:0000313" key="5">
    <source>
        <dbReference type="Proteomes" id="UP001369082"/>
    </source>
</evidence>
<dbReference type="InterPro" id="IPR009057">
    <property type="entry name" value="Homeodomain-like_sf"/>
</dbReference>
<accession>A0ABU9GLJ6</accession>
<comment type="caution">
    <text evidence="4">The sequence shown here is derived from an EMBL/GenBank/DDBJ whole genome shotgun (WGS) entry which is preliminary data.</text>
</comment>
<evidence type="ECO:0000256" key="1">
    <source>
        <dbReference type="ARBA" id="ARBA00023125"/>
    </source>
</evidence>